<dbReference type="Proteomes" id="UP000176101">
    <property type="component" value="Unassembled WGS sequence"/>
</dbReference>
<evidence type="ECO:0000256" key="2">
    <source>
        <dbReference type="ARBA" id="ARBA00023125"/>
    </source>
</evidence>
<comment type="caution">
    <text evidence="6">The sequence shown here is derived from an EMBL/GenBank/DDBJ whole genome shotgun (WGS) entry which is preliminary data.</text>
</comment>
<dbReference type="InterPro" id="IPR019888">
    <property type="entry name" value="Tscrpt_reg_AsnC-like"/>
</dbReference>
<dbReference type="GO" id="GO:0043200">
    <property type="term" value="P:response to amino acid"/>
    <property type="evidence" value="ECO:0007669"/>
    <property type="project" value="TreeGrafter"/>
</dbReference>
<dbReference type="SMART" id="SM00344">
    <property type="entry name" value="HTH_ASNC"/>
    <property type="match status" value="2"/>
</dbReference>
<evidence type="ECO:0000259" key="5">
    <source>
        <dbReference type="Pfam" id="PF13404"/>
    </source>
</evidence>
<keyword evidence="3" id="KW-0804">Transcription</keyword>
<dbReference type="PANTHER" id="PTHR30154">
    <property type="entry name" value="LEUCINE-RESPONSIVE REGULATORY PROTEIN"/>
    <property type="match status" value="1"/>
</dbReference>
<feature type="domain" description="HTH asnC-type" evidence="5">
    <location>
        <begin position="178"/>
        <end position="214"/>
    </location>
</feature>
<dbReference type="InterPro" id="IPR019887">
    <property type="entry name" value="Tscrpt_reg_AsnC/Lrp_C"/>
</dbReference>
<dbReference type="Gene3D" id="3.30.70.920">
    <property type="match status" value="1"/>
</dbReference>
<dbReference type="InterPro" id="IPR000485">
    <property type="entry name" value="AsnC-type_HTH_dom"/>
</dbReference>
<proteinExistence type="predicted"/>
<dbReference type="SUPFAM" id="SSF54909">
    <property type="entry name" value="Dimeric alpha+beta barrel"/>
    <property type="match status" value="1"/>
</dbReference>
<dbReference type="STRING" id="1075402.AN216_18145"/>
<accession>A0A1E7JZ79</accession>
<gene>
    <name evidence="6" type="ORF">AN216_18145</name>
</gene>
<feature type="domain" description="Transcription regulator AsnC/Lrp ligand binding" evidence="4">
    <location>
        <begin position="66"/>
        <end position="135"/>
    </location>
</feature>
<dbReference type="Pfam" id="PF01037">
    <property type="entry name" value="AsnC_trans_reg"/>
    <property type="match status" value="1"/>
</dbReference>
<sequence>MDETDLAIANALQIAPRAPWATVGEALGLSAVTVARRWHRVSSSGLAWVTATGSPELWRLLCNAFVDVDCRPAEREAVALTLARDPRTKSVMEVAGGRDLHLNVVTLDLPALSRFVLDRVSSLPGVTRVNTQVTTRIQVAGSDWRLDALSRDQRRLLRAASTRTPPAGTVPEPLSGPDRRLLLTLAPDGRLPVTELAERTGASHSATRRRLSRLARSGAVSFRCEVAQHITGWPVTALLWGRAPLAERRRICDRLARLPEVRLLVICTGESNVILSTWLHSADSALELEERIAAECPDFEVLDHAVVLRTVKRQGWLLDELGRRLESAPIDPWFEERAE</sequence>
<dbReference type="InterPro" id="IPR011008">
    <property type="entry name" value="Dimeric_a/b-barrel"/>
</dbReference>
<dbReference type="InterPro" id="IPR036388">
    <property type="entry name" value="WH-like_DNA-bd_sf"/>
</dbReference>
<evidence type="ECO:0000313" key="6">
    <source>
        <dbReference type="EMBL" id="OEU96962.1"/>
    </source>
</evidence>
<dbReference type="InterPro" id="IPR036390">
    <property type="entry name" value="WH_DNA-bd_sf"/>
</dbReference>
<keyword evidence="2" id="KW-0238">DNA-binding</keyword>
<dbReference type="EMBL" id="LJGU01000133">
    <property type="protein sequence ID" value="OEU96962.1"/>
    <property type="molecule type" value="Genomic_DNA"/>
</dbReference>
<dbReference type="GO" id="GO:0005829">
    <property type="term" value="C:cytosol"/>
    <property type="evidence" value="ECO:0007669"/>
    <property type="project" value="TreeGrafter"/>
</dbReference>
<name>A0A1E7JZ79_9ACTN</name>
<dbReference type="Gene3D" id="1.10.10.10">
    <property type="entry name" value="Winged helix-like DNA-binding domain superfamily/Winged helix DNA-binding domain"/>
    <property type="match status" value="2"/>
</dbReference>
<feature type="domain" description="HTH asnC-type" evidence="5">
    <location>
        <begin position="1"/>
        <end position="40"/>
    </location>
</feature>
<organism evidence="6 7">
    <name type="scientific">Streptomyces oceani</name>
    <dbReference type="NCBI Taxonomy" id="1075402"/>
    <lineage>
        <taxon>Bacteria</taxon>
        <taxon>Bacillati</taxon>
        <taxon>Actinomycetota</taxon>
        <taxon>Actinomycetes</taxon>
        <taxon>Kitasatosporales</taxon>
        <taxon>Streptomycetaceae</taxon>
        <taxon>Streptomyces</taxon>
    </lineage>
</organism>
<keyword evidence="1" id="KW-0805">Transcription regulation</keyword>
<evidence type="ECO:0000313" key="7">
    <source>
        <dbReference type="Proteomes" id="UP000176101"/>
    </source>
</evidence>
<dbReference type="Pfam" id="PF13404">
    <property type="entry name" value="HTH_AsnC-type"/>
    <property type="match status" value="2"/>
</dbReference>
<dbReference type="AlphaFoldDB" id="A0A1E7JZ79"/>
<evidence type="ECO:0008006" key="8">
    <source>
        <dbReference type="Google" id="ProtNLM"/>
    </source>
</evidence>
<dbReference type="GO" id="GO:0043565">
    <property type="term" value="F:sequence-specific DNA binding"/>
    <property type="evidence" value="ECO:0007669"/>
    <property type="project" value="InterPro"/>
</dbReference>
<evidence type="ECO:0000256" key="3">
    <source>
        <dbReference type="ARBA" id="ARBA00023163"/>
    </source>
</evidence>
<dbReference type="PRINTS" id="PR00033">
    <property type="entry name" value="HTHASNC"/>
</dbReference>
<keyword evidence="7" id="KW-1185">Reference proteome</keyword>
<protein>
    <recommendedName>
        <fullName evidence="8">AsnC family transcriptional regulator</fullName>
    </recommendedName>
</protein>
<evidence type="ECO:0000256" key="1">
    <source>
        <dbReference type="ARBA" id="ARBA00023015"/>
    </source>
</evidence>
<dbReference type="PANTHER" id="PTHR30154:SF34">
    <property type="entry name" value="TRANSCRIPTIONAL REGULATOR AZLB"/>
    <property type="match status" value="1"/>
</dbReference>
<evidence type="ECO:0000259" key="4">
    <source>
        <dbReference type="Pfam" id="PF01037"/>
    </source>
</evidence>
<dbReference type="SUPFAM" id="SSF46785">
    <property type="entry name" value="Winged helix' DNA-binding domain"/>
    <property type="match status" value="1"/>
</dbReference>
<dbReference type="PATRIC" id="fig|1075402.3.peg.4789"/>
<reference evidence="6 7" key="1">
    <citation type="journal article" date="2016" name="Front. Microbiol.">
        <title>Comparative Genomics Analysis of Streptomyces Species Reveals Their Adaptation to the Marine Environment and Their Diversity at the Genomic Level.</title>
        <authorList>
            <person name="Tian X."/>
            <person name="Zhang Z."/>
            <person name="Yang T."/>
            <person name="Chen M."/>
            <person name="Li J."/>
            <person name="Chen F."/>
            <person name="Yang J."/>
            <person name="Li W."/>
            <person name="Zhang B."/>
            <person name="Zhang Z."/>
            <person name="Wu J."/>
            <person name="Zhang C."/>
            <person name="Long L."/>
            <person name="Xiao J."/>
        </authorList>
    </citation>
    <scope>NUCLEOTIDE SEQUENCE [LARGE SCALE GENOMIC DNA]</scope>
    <source>
        <strain evidence="6 7">SCSIO 02100</strain>
    </source>
</reference>